<evidence type="ECO:0000313" key="2">
    <source>
        <dbReference type="Proteomes" id="UP000199029"/>
    </source>
</evidence>
<sequence>MPFFFPSTNDAFDIRVRYGTNAGVEGLILVVENGGNFRIPKSIQDKAESSPGVETLSDEEQTRWLLHLMVDAAESEDNK</sequence>
<keyword evidence="2" id="KW-1185">Reference proteome</keyword>
<dbReference type="Proteomes" id="UP000199029">
    <property type="component" value="Unassembled WGS sequence"/>
</dbReference>
<dbReference type="RefSeq" id="WP_092678847.1">
    <property type="nucleotide sequence ID" value="NZ_FOXS01000010.1"/>
</dbReference>
<evidence type="ECO:0000313" key="1">
    <source>
        <dbReference type="EMBL" id="SFQ82436.1"/>
    </source>
</evidence>
<gene>
    <name evidence="1" type="ORF">SAMN04515668_4812</name>
</gene>
<proteinExistence type="predicted"/>
<dbReference type="EMBL" id="FOXS01000010">
    <property type="protein sequence ID" value="SFQ82436.1"/>
    <property type="molecule type" value="Genomic_DNA"/>
</dbReference>
<dbReference type="AlphaFoldDB" id="A0A1I6BND3"/>
<organism evidence="1 2">
    <name type="scientific">Hymenobacter arizonensis</name>
    <name type="common">Siccationidurans arizonensis</name>
    <dbReference type="NCBI Taxonomy" id="1227077"/>
    <lineage>
        <taxon>Bacteria</taxon>
        <taxon>Pseudomonadati</taxon>
        <taxon>Bacteroidota</taxon>
        <taxon>Cytophagia</taxon>
        <taxon>Cytophagales</taxon>
        <taxon>Hymenobacteraceae</taxon>
        <taxon>Hymenobacter</taxon>
    </lineage>
</organism>
<protein>
    <submittedName>
        <fullName evidence="1">Uncharacterized protein</fullName>
    </submittedName>
</protein>
<accession>A0A1I6BND3</accession>
<reference evidence="2" key="1">
    <citation type="submission" date="2016-10" db="EMBL/GenBank/DDBJ databases">
        <authorList>
            <person name="Varghese N."/>
            <person name="Submissions S."/>
        </authorList>
    </citation>
    <scope>NUCLEOTIDE SEQUENCE [LARGE SCALE GENOMIC DNA]</scope>
    <source>
        <strain evidence="2">OR362-8,ATCC BAA-1266,JCM 13504</strain>
    </source>
</reference>
<name>A0A1I6BND3_HYMAR</name>